<feature type="signal peptide" evidence="1">
    <location>
        <begin position="1"/>
        <end position="22"/>
    </location>
</feature>
<feature type="chain" id="PRO_5035802129" description="Ig-like domain-containing protein" evidence="1">
    <location>
        <begin position="23"/>
        <end position="381"/>
    </location>
</feature>
<dbReference type="InterPro" id="IPR003598">
    <property type="entry name" value="Ig_sub2"/>
</dbReference>
<name>A0A8S4PW94_OWEFU</name>
<dbReference type="GO" id="GO:0043025">
    <property type="term" value="C:neuronal cell body"/>
    <property type="evidence" value="ECO:0007669"/>
    <property type="project" value="TreeGrafter"/>
</dbReference>
<keyword evidence="1" id="KW-0732">Signal</keyword>
<dbReference type="EMBL" id="CAIIXF020000010">
    <property type="protein sequence ID" value="CAH1797524.1"/>
    <property type="molecule type" value="Genomic_DNA"/>
</dbReference>
<dbReference type="InterPro" id="IPR013783">
    <property type="entry name" value="Ig-like_fold"/>
</dbReference>
<evidence type="ECO:0000313" key="3">
    <source>
        <dbReference type="EMBL" id="CAH1797524.1"/>
    </source>
</evidence>
<dbReference type="InterPro" id="IPR007110">
    <property type="entry name" value="Ig-like_dom"/>
</dbReference>
<dbReference type="AlphaFoldDB" id="A0A8S4PW94"/>
<dbReference type="PANTHER" id="PTHR45080">
    <property type="entry name" value="CONTACTIN 5"/>
    <property type="match status" value="1"/>
</dbReference>
<feature type="domain" description="Ig-like" evidence="2">
    <location>
        <begin position="240"/>
        <end position="335"/>
    </location>
</feature>
<dbReference type="Pfam" id="PF07679">
    <property type="entry name" value="I-set"/>
    <property type="match status" value="1"/>
</dbReference>
<dbReference type="InterPro" id="IPR036179">
    <property type="entry name" value="Ig-like_dom_sf"/>
</dbReference>
<feature type="domain" description="Ig-like" evidence="2">
    <location>
        <begin position="36"/>
        <end position="140"/>
    </location>
</feature>
<protein>
    <recommendedName>
        <fullName evidence="2">Ig-like domain-containing protein</fullName>
    </recommendedName>
</protein>
<dbReference type="OrthoDB" id="6279819at2759"/>
<comment type="caution">
    <text evidence="3">The sequence shown here is derived from an EMBL/GenBank/DDBJ whole genome shotgun (WGS) entry which is preliminary data.</text>
</comment>
<dbReference type="InterPro" id="IPR003599">
    <property type="entry name" value="Ig_sub"/>
</dbReference>
<evidence type="ECO:0000259" key="2">
    <source>
        <dbReference type="PROSITE" id="PS50835"/>
    </source>
</evidence>
<dbReference type="SMART" id="SM00409">
    <property type="entry name" value="IG"/>
    <property type="match status" value="3"/>
</dbReference>
<dbReference type="GO" id="GO:0008046">
    <property type="term" value="F:axon guidance receptor activity"/>
    <property type="evidence" value="ECO:0007669"/>
    <property type="project" value="TreeGrafter"/>
</dbReference>
<dbReference type="SUPFAM" id="SSF48726">
    <property type="entry name" value="Immunoglobulin"/>
    <property type="match status" value="3"/>
</dbReference>
<reference evidence="3" key="1">
    <citation type="submission" date="2022-03" db="EMBL/GenBank/DDBJ databases">
        <authorList>
            <person name="Martin C."/>
        </authorList>
    </citation>
    <scope>NUCLEOTIDE SEQUENCE</scope>
</reference>
<dbReference type="InterPro" id="IPR013098">
    <property type="entry name" value="Ig_I-set"/>
</dbReference>
<dbReference type="GO" id="GO:0007156">
    <property type="term" value="P:homophilic cell adhesion via plasma membrane adhesion molecules"/>
    <property type="evidence" value="ECO:0007669"/>
    <property type="project" value="TreeGrafter"/>
</dbReference>
<sequence>MELMYINITSLVLLGCLGCGWCQTSNIKMTITSTWPAVGADKTIKTREGSEVWFTCRGDGLPNAYTARWQFIQYDEKGEMSDFYDVARDTTPETPDYEVEKLDSNIWKLKIPTLKDYMVGEYACYLRYRGVKYDDSRKVVMLVKPEIQHHHMNATNSVIQEGKSLELYCNATGFPRPTIRWSRPDGKTIPGIPGGLYRNGEMLLLKNIEPEDRGMYVCEAKNELNEFDSRMFKINVEFKPLIMAEKNKYTQALGYPVTLRCTVQGYPEPEDHEIEWMKGTDSLQGGTRYSLKTTKSLNNIQTTELVIFKVDKSDMGTYVCKARNKEGEGEGASLELLESPVPIIDKPDTADKITGSATMTTVTIATMTISLSLAIALGHFS</sequence>
<dbReference type="GO" id="GO:0050808">
    <property type="term" value="P:synapse organization"/>
    <property type="evidence" value="ECO:0007669"/>
    <property type="project" value="TreeGrafter"/>
</dbReference>
<dbReference type="SMART" id="SM00408">
    <property type="entry name" value="IGc2"/>
    <property type="match status" value="2"/>
</dbReference>
<proteinExistence type="predicted"/>
<dbReference type="PANTHER" id="PTHR45080:SF33">
    <property type="entry name" value="IG-LIKE DOMAIN-CONTAINING PROTEIN"/>
    <property type="match status" value="1"/>
</dbReference>
<accession>A0A8S4PW94</accession>
<organism evidence="3 4">
    <name type="scientific">Owenia fusiformis</name>
    <name type="common">Polychaete worm</name>
    <dbReference type="NCBI Taxonomy" id="6347"/>
    <lineage>
        <taxon>Eukaryota</taxon>
        <taxon>Metazoa</taxon>
        <taxon>Spiralia</taxon>
        <taxon>Lophotrochozoa</taxon>
        <taxon>Annelida</taxon>
        <taxon>Polychaeta</taxon>
        <taxon>Sedentaria</taxon>
        <taxon>Canalipalpata</taxon>
        <taxon>Sabellida</taxon>
        <taxon>Oweniida</taxon>
        <taxon>Oweniidae</taxon>
        <taxon>Owenia</taxon>
    </lineage>
</organism>
<keyword evidence="4" id="KW-1185">Reference proteome</keyword>
<dbReference type="Gene3D" id="2.60.40.10">
    <property type="entry name" value="Immunoglobulins"/>
    <property type="match status" value="3"/>
</dbReference>
<dbReference type="GO" id="GO:0030424">
    <property type="term" value="C:axon"/>
    <property type="evidence" value="ECO:0007669"/>
    <property type="project" value="TreeGrafter"/>
</dbReference>
<dbReference type="GO" id="GO:0005886">
    <property type="term" value="C:plasma membrane"/>
    <property type="evidence" value="ECO:0007669"/>
    <property type="project" value="TreeGrafter"/>
</dbReference>
<evidence type="ECO:0000313" key="4">
    <source>
        <dbReference type="Proteomes" id="UP000749559"/>
    </source>
</evidence>
<feature type="domain" description="Ig-like" evidence="2">
    <location>
        <begin position="145"/>
        <end position="235"/>
    </location>
</feature>
<dbReference type="PROSITE" id="PS50835">
    <property type="entry name" value="IG_LIKE"/>
    <property type="match status" value="3"/>
</dbReference>
<dbReference type="Proteomes" id="UP000749559">
    <property type="component" value="Unassembled WGS sequence"/>
</dbReference>
<gene>
    <name evidence="3" type="ORF">OFUS_LOCUS21792</name>
</gene>
<dbReference type="Pfam" id="PF13927">
    <property type="entry name" value="Ig_3"/>
    <property type="match status" value="1"/>
</dbReference>
<dbReference type="InterPro" id="IPR050958">
    <property type="entry name" value="Cell_Adh-Cytoskel_Orgn"/>
</dbReference>
<evidence type="ECO:0000256" key="1">
    <source>
        <dbReference type="SAM" id="SignalP"/>
    </source>
</evidence>